<evidence type="ECO:0000313" key="1">
    <source>
        <dbReference type="EMBL" id="KAK1639734.1"/>
    </source>
</evidence>
<accession>A0AAI9ZZK2</accession>
<proteinExistence type="predicted"/>
<organism evidence="1 2">
    <name type="scientific">Colletotrichum phormii</name>
    <dbReference type="NCBI Taxonomy" id="359342"/>
    <lineage>
        <taxon>Eukaryota</taxon>
        <taxon>Fungi</taxon>
        <taxon>Dikarya</taxon>
        <taxon>Ascomycota</taxon>
        <taxon>Pezizomycotina</taxon>
        <taxon>Sordariomycetes</taxon>
        <taxon>Hypocreomycetidae</taxon>
        <taxon>Glomerellales</taxon>
        <taxon>Glomerellaceae</taxon>
        <taxon>Colletotrichum</taxon>
        <taxon>Colletotrichum acutatum species complex</taxon>
    </lineage>
</organism>
<comment type="caution">
    <text evidence="1">The sequence shown here is derived from an EMBL/GenBank/DDBJ whole genome shotgun (WGS) entry which is preliminary data.</text>
</comment>
<name>A0AAI9ZZK2_9PEZI</name>
<gene>
    <name evidence="1" type="ORF">BDP81DRAFT_182506</name>
</gene>
<dbReference type="GeneID" id="85467161"/>
<sequence length="152" mass="16875">MKIVEKLTMEAARNWTYNEALFTVRSSRTTQAKFGREVGYFLGLTMLRVLFVPLGKERPVRKGMLAGCPLAWRFFPAGGGRPADVPPSNLSYPPCMRLQLRLLLPGEVSCLTCSQVLSGSSKHGKVGSRKGEERESKVLCKVRQGTLCQGWL</sequence>
<dbReference type="AlphaFoldDB" id="A0AAI9ZZK2"/>
<evidence type="ECO:0000313" key="2">
    <source>
        <dbReference type="Proteomes" id="UP001243989"/>
    </source>
</evidence>
<dbReference type="RefSeq" id="XP_060448341.1">
    <property type="nucleotide sequence ID" value="XM_060582299.1"/>
</dbReference>
<dbReference type="Proteomes" id="UP001243989">
    <property type="component" value="Unassembled WGS sequence"/>
</dbReference>
<reference evidence="1" key="1">
    <citation type="submission" date="2021-06" db="EMBL/GenBank/DDBJ databases">
        <title>Comparative genomics, transcriptomics and evolutionary studies reveal genomic signatures of adaptation to plant cell wall in hemibiotrophic fungi.</title>
        <authorList>
            <consortium name="DOE Joint Genome Institute"/>
            <person name="Baroncelli R."/>
            <person name="Diaz J.F."/>
            <person name="Benocci T."/>
            <person name="Peng M."/>
            <person name="Battaglia E."/>
            <person name="Haridas S."/>
            <person name="Andreopoulos W."/>
            <person name="Labutti K."/>
            <person name="Pangilinan J."/>
            <person name="Floch G.L."/>
            <person name="Makela M.R."/>
            <person name="Henrissat B."/>
            <person name="Grigoriev I.V."/>
            <person name="Crouch J.A."/>
            <person name="De Vries R.P."/>
            <person name="Sukno S.A."/>
            <person name="Thon M.R."/>
        </authorList>
    </citation>
    <scope>NUCLEOTIDE SEQUENCE</scope>
    <source>
        <strain evidence="1">CBS 102054</strain>
    </source>
</reference>
<dbReference type="EMBL" id="JAHMHQ010000005">
    <property type="protein sequence ID" value="KAK1639734.1"/>
    <property type="molecule type" value="Genomic_DNA"/>
</dbReference>
<keyword evidence="2" id="KW-1185">Reference proteome</keyword>
<protein>
    <submittedName>
        <fullName evidence="1">Uncharacterized protein</fullName>
    </submittedName>
</protein>